<dbReference type="SUPFAM" id="SSF63829">
    <property type="entry name" value="Calcium-dependent phosphotriesterase"/>
    <property type="match status" value="1"/>
</dbReference>
<comment type="caution">
    <text evidence="2">The sequence shown here is derived from an EMBL/GenBank/DDBJ whole genome shotgun (WGS) entry which is preliminary data.</text>
</comment>
<dbReference type="PANTHER" id="PTHR33546">
    <property type="entry name" value="LARGE, MULTIFUNCTIONAL SECRETED PROTEIN-RELATED"/>
    <property type="match status" value="1"/>
</dbReference>
<organism evidence="2 3">
    <name type="scientific">Autumnicola edwardsiae</name>
    <dbReference type="NCBI Taxonomy" id="3075594"/>
    <lineage>
        <taxon>Bacteria</taxon>
        <taxon>Pseudomonadati</taxon>
        <taxon>Bacteroidota</taxon>
        <taxon>Flavobacteriia</taxon>
        <taxon>Flavobacteriales</taxon>
        <taxon>Flavobacteriaceae</taxon>
        <taxon>Autumnicola</taxon>
    </lineage>
</organism>
<gene>
    <name evidence="2" type="ORF">RM529_10755</name>
</gene>
<dbReference type="InterPro" id="IPR011042">
    <property type="entry name" value="6-blade_b-propeller_TolB-like"/>
</dbReference>
<dbReference type="Proteomes" id="UP001248819">
    <property type="component" value="Unassembled WGS sequence"/>
</dbReference>
<keyword evidence="3" id="KW-1185">Reference proteome</keyword>
<name>A0ABU3CW89_9FLAO</name>
<protein>
    <recommendedName>
        <fullName evidence="1">DUF7133 domain-containing protein</fullName>
    </recommendedName>
</protein>
<evidence type="ECO:0000259" key="1">
    <source>
        <dbReference type="Pfam" id="PF23500"/>
    </source>
</evidence>
<dbReference type="InterPro" id="IPR055557">
    <property type="entry name" value="DUF7133"/>
</dbReference>
<dbReference type="Gene3D" id="2.120.10.30">
    <property type="entry name" value="TolB, C-terminal domain"/>
    <property type="match status" value="1"/>
</dbReference>
<dbReference type="Pfam" id="PF23500">
    <property type="entry name" value="DUF7133"/>
    <property type="match status" value="1"/>
</dbReference>
<dbReference type="RefSeq" id="WP_311484798.1">
    <property type="nucleotide sequence ID" value="NZ_JAVRHP010000052.1"/>
</dbReference>
<sequence>MDNNRTNRFASLLILACFFAPIWSCGDKQENEEERLENFYTIEDIEIPEEVHLGEVGGLDFMPNGNLVACFHRGEVMVYDIESKKWQLFAEGLHDPLGISAISNHEILVMQRPELTKLSDLDRNGTAEEYLKVTDGFGLSGNYHEFAYGPVKDAEGNLFISLSTASNGAGIWGEKRGELNELGRPGRMYSAVPYRGWVMKITPEGKIEPYAMGFRSPNGIGFDHDGNLFVTDNQGDWLGTSKMYYVEEGKFYGHVSSLVWKEGWNVDPLTLPVLALDSMRTKAAILFPHNTFSNSPTEILPIPEGKFGPYGKQLLVGEMNYPKLLRVMLEEVKGSFQGATINFLDSTGLSKGNHRMVFGPDKKSLYVGKTAYTWVGGRGIQKINYNGGTPFDILNMNLSENGFKLTYTRPLAPEMGDQPEDYEFVRYYYEYHRDYGSPKMDLQPVKVKSVKINDERTEVFLELEEMVPGYIYDLKVNSMKCEKGLELMNRRIYYTLNNIL</sequence>
<evidence type="ECO:0000313" key="3">
    <source>
        <dbReference type="Proteomes" id="UP001248819"/>
    </source>
</evidence>
<dbReference type="PANTHER" id="PTHR33546:SF1">
    <property type="entry name" value="LARGE, MULTIFUNCTIONAL SECRETED PROTEIN"/>
    <property type="match status" value="1"/>
</dbReference>
<accession>A0ABU3CW89</accession>
<feature type="domain" description="DUF7133" evidence="1">
    <location>
        <begin position="85"/>
        <end position="238"/>
    </location>
</feature>
<dbReference type="EMBL" id="JAVRHP010000052">
    <property type="protein sequence ID" value="MDT0650628.1"/>
    <property type="molecule type" value="Genomic_DNA"/>
</dbReference>
<evidence type="ECO:0000313" key="2">
    <source>
        <dbReference type="EMBL" id="MDT0650628.1"/>
    </source>
</evidence>
<reference evidence="2 3" key="1">
    <citation type="submission" date="2023-09" db="EMBL/GenBank/DDBJ databases">
        <authorList>
            <person name="Rey-Velasco X."/>
        </authorList>
    </citation>
    <scope>NUCLEOTIDE SEQUENCE [LARGE SCALE GENOMIC DNA]</scope>
    <source>
        <strain evidence="2 3">F297</strain>
    </source>
</reference>
<proteinExistence type="predicted"/>